<reference evidence="3 4" key="1">
    <citation type="submission" date="2020-08" db="EMBL/GenBank/DDBJ databases">
        <title>Genomic Encyclopedia of Type Strains, Phase IV (KMG-IV): sequencing the most valuable type-strain genomes for metagenomic binning, comparative biology and taxonomic classification.</title>
        <authorList>
            <person name="Goeker M."/>
        </authorList>
    </citation>
    <scope>NUCLEOTIDE SEQUENCE [LARGE SCALE GENOMIC DNA]</scope>
    <source>
        <strain evidence="3 4">DSM 11590</strain>
    </source>
</reference>
<keyword evidence="4" id="KW-1185">Reference proteome</keyword>
<evidence type="ECO:0000256" key="2">
    <source>
        <dbReference type="ARBA" id="ARBA00023239"/>
    </source>
</evidence>
<dbReference type="Gene3D" id="3.90.226.10">
    <property type="entry name" value="2-enoyl-CoA Hydratase, Chain A, domain 1"/>
    <property type="match status" value="1"/>
</dbReference>
<dbReference type="PANTHER" id="PTHR11941:SF54">
    <property type="entry name" value="ENOYL-COA HYDRATASE, MITOCHONDRIAL"/>
    <property type="match status" value="1"/>
</dbReference>
<sequence>MSTPETAPILVSRDGAVATVTLNRPEKLNAMDLPMWQGLADAFAALNADSGVRAVVLRGAGGKAFAAGADIAEFDTVRATAEQAKDYDRIMRGALTLVRDCPHPVVARIDGACVGGGLELACMADLRICGESSRFGVPINRISVVMAYPELAGILNHINPAAVLEILLEGKIIGAAHAERIGLVNRVVADDMLEQDVADTVRRITAGAPLVNRWHKAFVRRLTGHPAPISDRELDECYEFLATEDYTEGLGAFRDKRKAAFTGR</sequence>
<organism evidence="3 4">
    <name type="scientific">Novispirillum itersonii</name>
    <name type="common">Aquaspirillum itersonii</name>
    <dbReference type="NCBI Taxonomy" id="189"/>
    <lineage>
        <taxon>Bacteria</taxon>
        <taxon>Pseudomonadati</taxon>
        <taxon>Pseudomonadota</taxon>
        <taxon>Alphaproteobacteria</taxon>
        <taxon>Rhodospirillales</taxon>
        <taxon>Novispirillaceae</taxon>
        <taxon>Novispirillum</taxon>
    </lineage>
</organism>
<evidence type="ECO:0000313" key="4">
    <source>
        <dbReference type="Proteomes" id="UP000544872"/>
    </source>
</evidence>
<gene>
    <name evidence="3" type="ORF">FHS48_002392</name>
</gene>
<dbReference type="GO" id="GO:0006635">
    <property type="term" value="P:fatty acid beta-oxidation"/>
    <property type="evidence" value="ECO:0007669"/>
    <property type="project" value="TreeGrafter"/>
</dbReference>
<dbReference type="AlphaFoldDB" id="A0A7X0DP75"/>
<dbReference type="SUPFAM" id="SSF52096">
    <property type="entry name" value="ClpP/crotonase"/>
    <property type="match status" value="1"/>
</dbReference>
<dbReference type="CDD" id="cd06558">
    <property type="entry name" value="crotonase-like"/>
    <property type="match status" value="1"/>
</dbReference>
<dbReference type="RefSeq" id="WP_184263775.1">
    <property type="nucleotide sequence ID" value="NZ_JACIIX010000008.1"/>
</dbReference>
<dbReference type="Pfam" id="PF00378">
    <property type="entry name" value="ECH_1"/>
    <property type="match status" value="1"/>
</dbReference>
<evidence type="ECO:0000256" key="1">
    <source>
        <dbReference type="ARBA" id="ARBA00005254"/>
    </source>
</evidence>
<dbReference type="GO" id="GO:0016829">
    <property type="term" value="F:lyase activity"/>
    <property type="evidence" value="ECO:0007669"/>
    <property type="project" value="UniProtKB-KW"/>
</dbReference>
<accession>A0A7X0DP75</accession>
<comment type="similarity">
    <text evidence="1">Belongs to the enoyl-CoA hydratase/isomerase family.</text>
</comment>
<dbReference type="PANTHER" id="PTHR11941">
    <property type="entry name" value="ENOYL-COA HYDRATASE-RELATED"/>
    <property type="match status" value="1"/>
</dbReference>
<dbReference type="Gene3D" id="1.10.12.10">
    <property type="entry name" value="Lyase 2-enoyl-coa Hydratase, Chain A, domain 2"/>
    <property type="match status" value="1"/>
</dbReference>
<dbReference type="InterPro" id="IPR014748">
    <property type="entry name" value="Enoyl-CoA_hydra_C"/>
</dbReference>
<comment type="caution">
    <text evidence="3">The sequence shown here is derived from an EMBL/GenBank/DDBJ whole genome shotgun (WGS) entry which is preliminary data.</text>
</comment>
<name>A0A7X0DP75_NOVIT</name>
<evidence type="ECO:0000313" key="3">
    <source>
        <dbReference type="EMBL" id="MBB6210962.1"/>
    </source>
</evidence>
<proteinExistence type="inferred from homology"/>
<protein>
    <submittedName>
        <fullName evidence="3">Enoyl-CoA hydratase/carnithine racemase</fullName>
    </submittedName>
</protein>
<dbReference type="Proteomes" id="UP000544872">
    <property type="component" value="Unassembled WGS sequence"/>
</dbReference>
<keyword evidence="2" id="KW-0456">Lyase</keyword>
<dbReference type="InterPro" id="IPR001753">
    <property type="entry name" value="Enoyl-CoA_hydra/iso"/>
</dbReference>
<dbReference type="InterPro" id="IPR029045">
    <property type="entry name" value="ClpP/crotonase-like_dom_sf"/>
</dbReference>
<dbReference type="EMBL" id="JACIIX010000008">
    <property type="protein sequence ID" value="MBB6210962.1"/>
    <property type="molecule type" value="Genomic_DNA"/>
</dbReference>